<evidence type="ECO:0000313" key="1">
    <source>
        <dbReference type="EMBL" id="JAD54219.1"/>
    </source>
</evidence>
<sequence>MCFVFQKMLSLLLRECRHMLNCFCQFFAHLGIKEVLSMILFEAVLKRIRIN</sequence>
<reference evidence="1" key="1">
    <citation type="submission" date="2014-09" db="EMBL/GenBank/DDBJ databases">
        <authorList>
            <person name="Magalhaes I.L.F."/>
            <person name="Oliveira U."/>
            <person name="Santos F.R."/>
            <person name="Vidigal T.H.D.A."/>
            <person name="Brescovit A.D."/>
            <person name="Santos A.J."/>
        </authorList>
    </citation>
    <scope>NUCLEOTIDE SEQUENCE</scope>
    <source>
        <tissue evidence="1">Shoot tissue taken approximately 20 cm above the soil surface</tissue>
    </source>
</reference>
<proteinExistence type="predicted"/>
<dbReference type="AlphaFoldDB" id="A0A0A9AR50"/>
<name>A0A0A9AR50_ARUDO</name>
<accession>A0A0A9AR50</accession>
<dbReference type="EMBL" id="GBRH01243676">
    <property type="protein sequence ID" value="JAD54219.1"/>
    <property type="molecule type" value="Transcribed_RNA"/>
</dbReference>
<protein>
    <submittedName>
        <fullName evidence="1">Uncharacterized protein</fullName>
    </submittedName>
</protein>
<reference evidence="1" key="2">
    <citation type="journal article" date="2015" name="Data Brief">
        <title>Shoot transcriptome of the giant reed, Arundo donax.</title>
        <authorList>
            <person name="Barrero R.A."/>
            <person name="Guerrero F.D."/>
            <person name="Moolhuijzen P."/>
            <person name="Goolsby J.A."/>
            <person name="Tidwell J."/>
            <person name="Bellgard S.E."/>
            <person name="Bellgard M.I."/>
        </authorList>
    </citation>
    <scope>NUCLEOTIDE SEQUENCE</scope>
    <source>
        <tissue evidence="1">Shoot tissue taken approximately 20 cm above the soil surface</tissue>
    </source>
</reference>
<organism evidence="1">
    <name type="scientific">Arundo donax</name>
    <name type="common">Giant reed</name>
    <name type="synonym">Donax arundinaceus</name>
    <dbReference type="NCBI Taxonomy" id="35708"/>
    <lineage>
        <taxon>Eukaryota</taxon>
        <taxon>Viridiplantae</taxon>
        <taxon>Streptophyta</taxon>
        <taxon>Embryophyta</taxon>
        <taxon>Tracheophyta</taxon>
        <taxon>Spermatophyta</taxon>
        <taxon>Magnoliopsida</taxon>
        <taxon>Liliopsida</taxon>
        <taxon>Poales</taxon>
        <taxon>Poaceae</taxon>
        <taxon>PACMAD clade</taxon>
        <taxon>Arundinoideae</taxon>
        <taxon>Arundineae</taxon>
        <taxon>Arundo</taxon>
    </lineage>
</organism>